<dbReference type="AlphaFoldDB" id="A0AAV7E122"/>
<organism evidence="1 2">
    <name type="scientific">Aristolochia fimbriata</name>
    <name type="common">White veined hardy Dutchman's pipe vine</name>
    <dbReference type="NCBI Taxonomy" id="158543"/>
    <lineage>
        <taxon>Eukaryota</taxon>
        <taxon>Viridiplantae</taxon>
        <taxon>Streptophyta</taxon>
        <taxon>Embryophyta</taxon>
        <taxon>Tracheophyta</taxon>
        <taxon>Spermatophyta</taxon>
        <taxon>Magnoliopsida</taxon>
        <taxon>Magnoliidae</taxon>
        <taxon>Piperales</taxon>
        <taxon>Aristolochiaceae</taxon>
        <taxon>Aristolochia</taxon>
    </lineage>
</organism>
<dbReference type="CDD" id="cd09272">
    <property type="entry name" value="RNase_HI_RT_Ty1"/>
    <property type="match status" value="1"/>
</dbReference>
<gene>
    <name evidence="1" type="ORF">H6P81_018316</name>
</gene>
<comment type="caution">
    <text evidence="1">The sequence shown here is derived from an EMBL/GenBank/DDBJ whole genome shotgun (WGS) entry which is preliminary data.</text>
</comment>
<dbReference type="PANTHER" id="PTHR11439:SF486">
    <property type="entry name" value="RLK (RECEPTOR-LIKE KINASE) PROTEIN, PUTATIVE-RELATED"/>
    <property type="match status" value="1"/>
</dbReference>
<sequence>MGTNLVSWYSKKQNSISLSTAEAEYIAAGSCCAQLIWMKQMLLDYGVSSNVITVYCDNTSAINISKNPVQHSRTKRIDIRHHFSRELVEEGQVVLEHVSTENRLANIFTKSWMRKDLSSFVEL</sequence>
<protein>
    <recommendedName>
        <fullName evidence="3">Gag-pol polyprotein</fullName>
    </recommendedName>
</protein>
<dbReference type="Proteomes" id="UP000825729">
    <property type="component" value="Unassembled WGS sequence"/>
</dbReference>
<evidence type="ECO:0000313" key="2">
    <source>
        <dbReference type="Proteomes" id="UP000825729"/>
    </source>
</evidence>
<accession>A0AAV7E122</accession>
<name>A0AAV7E122_ARIFI</name>
<proteinExistence type="predicted"/>
<dbReference type="PANTHER" id="PTHR11439">
    <property type="entry name" value="GAG-POL-RELATED RETROTRANSPOSON"/>
    <property type="match status" value="1"/>
</dbReference>
<evidence type="ECO:0008006" key="3">
    <source>
        <dbReference type="Google" id="ProtNLM"/>
    </source>
</evidence>
<reference evidence="1 2" key="1">
    <citation type="submission" date="2021-07" db="EMBL/GenBank/DDBJ databases">
        <title>The Aristolochia fimbriata genome: insights into angiosperm evolution, floral development and chemical biosynthesis.</title>
        <authorList>
            <person name="Jiao Y."/>
        </authorList>
    </citation>
    <scope>NUCLEOTIDE SEQUENCE [LARGE SCALE GENOMIC DNA]</scope>
    <source>
        <strain evidence="1">IBCAS-2021</strain>
        <tissue evidence="1">Leaf</tissue>
    </source>
</reference>
<keyword evidence="2" id="KW-1185">Reference proteome</keyword>
<dbReference type="EMBL" id="JAINDJ010000007">
    <property type="protein sequence ID" value="KAG9442462.1"/>
    <property type="molecule type" value="Genomic_DNA"/>
</dbReference>
<evidence type="ECO:0000313" key="1">
    <source>
        <dbReference type="EMBL" id="KAG9442462.1"/>
    </source>
</evidence>